<feature type="region of interest" description="Disordered" evidence="1">
    <location>
        <begin position="45"/>
        <end position="69"/>
    </location>
</feature>
<dbReference type="Proteomes" id="UP000515908">
    <property type="component" value="Chromosome 05"/>
</dbReference>
<protein>
    <submittedName>
        <fullName evidence="2">Uncharacterized protein</fullName>
    </submittedName>
</protein>
<evidence type="ECO:0000256" key="1">
    <source>
        <dbReference type="SAM" id="MobiDB-lite"/>
    </source>
</evidence>
<name>A0A7G2CA15_9TRYP</name>
<organism evidence="2 3">
    <name type="scientific">Angomonas deanei</name>
    <dbReference type="NCBI Taxonomy" id="59799"/>
    <lineage>
        <taxon>Eukaryota</taxon>
        <taxon>Discoba</taxon>
        <taxon>Euglenozoa</taxon>
        <taxon>Kinetoplastea</taxon>
        <taxon>Metakinetoplastina</taxon>
        <taxon>Trypanosomatida</taxon>
        <taxon>Trypanosomatidae</taxon>
        <taxon>Strigomonadinae</taxon>
        <taxon>Angomonas</taxon>
    </lineage>
</organism>
<evidence type="ECO:0000313" key="3">
    <source>
        <dbReference type="Proteomes" id="UP000515908"/>
    </source>
</evidence>
<dbReference type="PANTHER" id="PTHR34157:SF2">
    <property type="entry name" value="TUZIN"/>
    <property type="match status" value="1"/>
</dbReference>
<accession>A0A7G2CA15</accession>
<proteinExistence type="predicted"/>
<reference evidence="2 3" key="1">
    <citation type="submission" date="2020-08" db="EMBL/GenBank/DDBJ databases">
        <authorList>
            <person name="Newling K."/>
            <person name="Davey J."/>
            <person name="Forrester S."/>
        </authorList>
    </citation>
    <scope>NUCLEOTIDE SEQUENCE [LARGE SCALE GENOMIC DNA]</scope>
    <source>
        <strain evidence="3">Crithidia deanei Carvalho (ATCC PRA-265)</strain>
    </source>
</reference>
<dbReference type="EMBL" id="LR877149">
    <property type="protein sequence ID" value="CAD2215707.1"/>
    <property type="molecule type" value="Genomic_DNA"/>
</dbReference>
<dbReference type="AlphaFoldDB" id="A0A7G2CA15"/>
<dbReference type="SUPFAM" id="SSF52540">
    <property type="entry name" value="P-loop containing nucleoside triphosphate hydrolases"/>
    <property type="match status" value="1"/>
</dbReference>
<gene>
    <name evidence="2" type="ORF">ADEAN_000316200</name>
</gene>
<dbReference type="PANTHER" id="PTHR34157">
    <property type="entry name" value="TUZIN"/>
    <property type="match status" value="1"/>
</dbReference>
<keyword evidence="3" id="KW-1185">Reference proteome</keyword>
<dbReference type="VEuPathDB" id="TriTrypDB:ADEAN_000316200"/>
<dbReference type="InterPro" id="IPR027417">
    <property type="entry name" value="P-loop_NTPase"/>
</dbReference>
<sequence length="722" mass="82725">MFRLSLRRLQLQLTQRRLTQPALDTSKATHREERWNDLTRLHVTALPVSRQKEGEDSLTPPTEEHDNDEDAPVAMGCIVSKLSPEEVLSLLAEEEEANERQGSGSSRFMDMYKPDRYYRVQFKHADPHVNACSADNVFLESYTESDSPKEAGTEIESALAGDRLVRSRRRHVREVYQNLKTLHDNNYIRLHLRQHLTLPVGTHVNLFYGDDAENFTMSGIIVRVNDNATYTLLMENDNIELSIPPEKIGEYYLQPTKQLRNPKYLALLDWIGSSVSDARDREAMALILYRRGWRLDRLYLLEKSDIHLLPFTTKAEREHVLEKAQWEKDYYGVVRLLFNERVKDRDLRYAISKYKGTISCITGMIVVGYVFFANLRAYHSQQRHYQLSLAVNAIVNAKSSQSDRQEEDADLLDIPREREESKVCDILTGMNLAHPRIIAFTGFDGCGKTFLVRSVVRQLELPAIFVDVRGKEDTMRCVVKALGVNNIEVCGDLLDFVAEAMHEARKIKGNHVPILSIKLRQGCDLERVYQESVPLASDRHVCHVLFEVPLTFLTTKNLALPRLDFYMVPNFNRPQAFAYTHHNIDPLDLNTFVDLVGTNSNDLDDFYAAVRQRGVPAVDYTNRIIIKAMRRVHAAAAEDPSVRPALRELALLPFETGLRNDTVEDFNALRSPAVKDMVVYDPIRDRYLFTDKAFHTAVRCSQFKKKVTAVEKSQATRLLEGG</sequence>
<dbReference type="OrthoDB" id="269715at2759"/>
<evidence type="ECO:0000313" key="2">
    <source>
        <dbReference type="EMBL" id="CAD2215707.1"/>
    </source>
</evidence>